<evidence type="ECO:0000313" key="3">
    <source>
        <dbReference type="EMBL" id="PKI52245.1"/>
    </source>
</evidence>
<dbReference type="AlphaFoldDB" id="A0A2I0J7N5"/>
<keyword evidence="2" id="KW-0812">Transmembrane</keyword>
<comment type="caution">
    <text evidence="3">The sequence shown here is derived from an EMBL/GenBank/DDBJ whole genome shotgun (WGS) entry which is preliminary data.</text>
</comment>
<feature type="region of interest" description="Disordered" evidence="1">
    <location>
        <begin position="1"/>
        <end position="22"/>
    </location>
</feature>
<evidence type="ECO:0000313" key="4">
    <source>
        <dbReference type="Proteomes" id="UP000233551"/>
    </source>
</evidence>
<reference evidence="3 4" key="1">
    <citation type="submission" date="2017-11" db="EMBL/GenBank/DDBJ databases">
        <title>De-novo sequencing of pomegranate (Punica granatum L.) genome.</title>
        <authorList>
            <person name="Akparov Z."/>
            <person name="Amiraslanov A."/>
            <person name="Hajiyeva S."/>
            <person name="Abbasov M."/>
            <person name="Kaur K."/>
            <person name="Hamwieh A."/>
            <person name="Solovyev V."/>
            <person name="Salamov A."/>
            <person name="Braich B."/>
            <person name="Kosarev P."/>
            <person name="Mahmoud A."/>
            <person name="Hajiyev E."/>
            <person name="Babayeva S."/>
            <person name="Izzatullayeva V."/>
            <person name="Mammadov A."/>
            <person name="Mammadov A."/>
            <person name="Sharifova S."/>
            <person name="Ojaghi J."/>
            <person name="Eynullazada K."/>
            <person name="Bayramov B."/>
            <person name="Abdulazimova A."/>
            <person name="Shahmuradov I."/>
        </authorList>
    </citation>
    <scope>NUCLEOTIDE SEQUENCE [LARGE SCALE GENOMIC DNA]</scope>
    <source>
        <strain evidence="4">cv. AG2017</strain>
        <tissue evidence="3">Leaf</tissue>
    </source>
</reference>
<proteinExistence type="predicted"/>
<dbReference type="Proteomes" id="UP000233551">
    <property type="component" value="Unassembled WGS sequence"/>
</dbReference>
<dbReference type="EMBL" id="PGOL01001954">
    <property type="protein sequence ID" value="PKI52245.1"/>
    <property type="molecule type" value="Genomic_DNA"/>
</dbReference>
<keyword evidence="2" id="KW-0472">Membrane</keyword>
<keyword evidence="4" id="KW-1185">Reference proteome</keyword>
<evidence type="ECO:0000256" key="2">
    <source>
        <dbReference type="SAM" id="Phobius"/>
    </source>
</evidence>
<gene>
    <name evidence="3" type="ORF">CRG98_027362</name>
</gene>
<feature type="transmembrane region" description="Helical" evidence="2">
    <location>
        <begin position="313"/>
        <end position="337"/>
    </location>
</feature>
<organism evidence="3 4">
    <name type="scientific">Punica granatum</name>
    <name type="common">Pomegranate</name>
    <dbReference type="NCBI Taxonomy" id="22663"/>
    <lineage>
        <taxon>Eukaryota</taxon>
        <taxon>Viridiplantae</taxon>
        <taxon>Streptophyta</taxon>
        <taxon>Embryophyta</taxon>
        <taxon>Tracheophyta</taxon>
        <taxon>Spermatophyta</taxon>
        <taxon>Magnoliopsida</taxon>
        <taxon>eudicotyledons</taxon>
        <taxon>Gunneridae</taxon>
        <taxon>Pentapetalae</taxon>
        <taxon>rosids</taxon>
        <taxon>malvids</taxon>
        <taxon>Myrtales</taxon>
        <taxon>Lythraceae</taxon>
        <taxon>Punica</taxon>
    </lineage>
</organism>
<accession>A0A2I0J7N5</accession>
<feature type="transmembrane region" description="Helical" evidence="2">
    <location>
        <begin position="104"/>
        <end position="122"/>
    </location>
</feature>
<protein>
    <submittedName>
        <fullName evidence="3">Uncharacterized protein</fullName>
    </submittedName>
</protein>
<evidence type="ECO:0000256" key="1">
    <source>
        <dbReference type="SAM" id="MobiDB-lite"/>
    </source>
</evidence>
<feature type="transmembrane region" description="Helical" evidence="2">
    <location>
        <begin position="80"/>
        <end position="98"/>
    </location>
</feature>
<feature type="transmembrane region" description="Helical" evidence="2">
    <location>
        <begin position="349"/>
        <end position="367"/>
    </location>
</feature>
<name>A0A2I0J7N5_PUNGR</name>
<sequence>MARRAMTKGRSSQLPTPHDRRVMPTFAGRSPAAFTLPPWQGEPWTEGRPTFPAPWNFNTEFPSPFHKDCKQIRVTALQRPALFLSIDLCLCISCTFLSGLHLQLLGFGPAFTAFGLWPRIGLRPRIRLQPCMGFGLASGFGPAFTTLGFGPASGFGPALGFGLASGFDSAFTTLGFGPAFTTLGFGPASGFGPALGFDLASGFGSAFTTLGFGPASGFGLAWISALHWASAPHLQHWASAPHRVSALHGFWPCIGLRPRIYNIGLRPRIELRPCMDFSLALGFDPALGIDPAFIASGFGPASGFGLALSFDPALGFGSAFTALGFSHASSFGLAWALASHWASTPHPHLLLSGFGPAFIVFGLRLNFTASKF</sequence>
<keyword evidence="2" id="KW-1133">Transmembrane helix</keyword>